<gene>
    <name evidence="1" type="ORF">HPB50_002923</name>
</gene>
<keyword evidence="2" id="KW-1185">Reference proteome</keyword>
<sequence>MTSAAALAVSSSGDGTEASHSVTLAQREREPEGTQCATTPIVSGLGARLPSVTDHCCTCAPRLPPQLGSGTKTVWGQCLGGRARAPPLRERLFAVKRCARCQQGIFASELVMRARDLVYHLHCFTCAWCNAALAQGDHFGLRDNLVYCRTHFELLAEGCQPGLPPPPPPPLLQDDDGGGSVGAVGACSPPLAQGAAYAPPQGPYGVRKGRPRKRKPGELPEGPPHLGLQDLAGLDSNGSPMLQQQQQQQQRTKRMRTSFKHHQLRTMKSYFAINQNPDAKDLKQLAQKTGLSKRVLQACDISFHFRSLNAGVWFQNARAKWRRNNLRQQEQPTTSLPASSPGGTSSFSEPSPGAPLDYSNAQTTLVVTASQESLGSFQELF</sequence>
<proteinExistence type="predicted"/>
<dbReference type="Proteomes" id="UP000821845">
    <property type="component" value="Chromosome 1"/>
</dbReference>
<accession>A0ACB7TE64</accession>
<evidence type="ECO:0000313" key="2">
    <source>
        <dbReference type="Proteomes" id="UP000821845"/>
    </source>
</evidence>
<reference evidence="1" key="1">
    <citation type="submission" date="2020-05" db="EMBL/GenBank/DDBJ databases">
        <title>Large-scale comparative analyses of tick genomes elucidate their genetic diversity and vector capacities.</title>
        <authorList>
            <person name="Jia N."/>
            <person name="Wang J."/>
            <person name="Shi W."/>
            <person name="Du L."/>
            <person name="Sun Y."/>
            <person name="Zhan W."/>
            <person name="Jiang J."/>
            <person name="Wang Q."/>
            <person name="Zhang B."/>
            <person name="Ji P."/>
            <person name="Sakyi L.B."/>
            <person name="Cui X."/>
            <person name="Yuan T."/>
            <person name="Jiang B."/>
            <person name="Yang W."/>
            <person name="Lam T.T.-Y."/>
            <person name="Chang Q."/>
            <person name="Ding S."/>
            <person name="Wang X."/>
            <person name="Zhu J."/>
            <person name="Ruan X."/>
            <person name="Zhao L."/>
            <person name="Wei J."/>
            <person name="Que T."/>
            <person name="Du C."/>
            <person name="Cheng J."/>
            <person name="Dai P."/>
            <person name="Han X."/>
            <person name="Huang E."/>
            <person name="Gao Y."/>
            <person name="Liu J."/>
            <person name="Shao H."/>
            <person name="Ye R."/>
            <person name="Li L."/>
            <person name="Wei W."/>
            <person name="Wang X."/>
            <person name="Wang C."/>
            <person name="Yang T."/>
            <person name="Huo Q."/>
            <person name="Li W."/>
            <person name="Guo W."/>
            <person name="Chen H."/>
            <person name="Zhou L."/>
            <person name="Ni X."/>
            <person name="Tian J."/>
            <person name="Zhou Y."/>
            <person name="Sheng Y."/>
            <person name="Liu T."/>
            <person name="Pan Y."/>
            <person name="Xia L."/>
            <person name="Li J."/>
            <person name="Zhao F."/>
            <person name="Cao W."/>
        </authorList>
    </citation>
    <scope>NUCLEOTIDE SEQUENCE</scope>
    <source>
        <strain evidence="1">Hyas-2018</strain>
    </source>
</reference>
<name>A0ACB7TE64_HYAAI</name>
<comment type="caution">
    <text evidence="1">The sequence shown here is derived from an EMBL/GenBank/DDBJ whole genome shotgun (WGS) entry which is preliminary data.</text>
</comment>
<evidence type="ECO:0000313" key="1">
    <source>
        <dbReference type="EMBL" id="KAH6944406.1"/>
    </source>
</evidence>
<dbReference type="EMBL" id="CM023481">
    <property type="protein sequence ID" value="KAH6944406.1"/>
    <property type="molecule type" value="Genomic_DNA"/>
</dbReference>
<protein>
    <submittedName>
        <fullName evidence="1">Uncharacterized protein</fullName>
    </submittedName>
</protein>
<organism evidence="1 2">
    <name type="scientific">Hyalomma asiaticum</name>
    <name type="common">Tick</name>
    <dbReference type="NCBI Taxonomy" id="266040"/>
    <lineage>
        <taxon>Eukaryota</taxon>
        <taxon>Metazoa</taxon>
        <taxon>Ecdysozoa</taxon>
        <taxon>Arthropoda</taxon>
        <taxon>Chelicerata</taxon>
        <taxon>Arachnida</taxon>
        <taxon>Acari</taxon>
        <taxon>Parasitiformes</taxon>
        <taxon>Ixodida</taxon>
        <taxon>Ixodoidea</taxon>
        <taxon>Ixodidae</taxon>
        <taxon>Hyalomminae</taxon>
        <taxon>Hyalomma</taxon>
    </lineage>
</organism>